<dbReference type="InterPro" id="IPR026590">
    <property type="entry name" value="Ssirtuin_cat_dom"/>
</dbReference>
<dbReference type="PANTHER" id="PTHR11085:SF9">
    <property type="entry name" value="NAD-DEPENDENT PROTEIN DEACETYLASE SIRTUIN-1"/>
    <property type="match status" value="1"/>
</dbReference>
<evidence type="ECO:0000259" key="7">
    <source>
        <dbReference type="PROSITE" id="PS50305"/>
    </source>
</evidence>
<keyword evidence="9" id="KW-1185">Reference proteome</keyword>
<dbReference type="Pfam" id="PF02146">
    <property type="entry name" value="SIR2"/>
    <property type="match status" value="1"/>
</dbReference>
<evidence type="ECO:0000256" key="3">
    <source>
        <dbReference type="ARBA" id="ARBA00022723"/>
    </source>
</evidence>
<dbReference type="GO" id="GO:0070403">
    <property type="term" value="F:NAD+ binding"/>
    <property type="evidence" value="ECO:0007669"/>
    <property type="project" value="InterPro"/>
</dbReference>
<dbReference type="PANTHER" id="PTHR11085">
    <property type="entry name" value="NAD-DEPENDENT PROTEIN DEACYLASE SIRTUIN-5, MITOCHONDRIAL-RELATED"/>
    <property type="match status" value="1"/>
</dbReference>
<keyword evidence="5" id="KW-0520">NAD</keyword>
<dbReference type="InterPro" id="IPR029035">
    <property type="entry name" value="DHS-like_NAD/FAD-binding_dom"/>
</dbReference>
<evidence type="ECO:0000313" key="9">
    <source>
        <dbReference type="Proteomes" id="UP000270094"/>
    </source>
</evidence>
<keyword evidence="2" id="KW-0808">Transferase</keyword>
<evidence type="ECO:0000256" key="6">
    <source>
        <dbReference type="PROSITE-ProRule" id="PRU00236"/>
    </source>
</evidence>
<keyword evidence="3" id="KW-0479">Metal-binding</keyword>
<keyword evidence="4" id="KW-0862">Zinc</keyword>
<accession>A0A3P7KNM6</accession>
<dbReference type="InterPro" id="IPR003000">
    <property type="entry name" value="Sirtuin"/>
</dbReference>
<dbReference type="Gene3D" id="3.40.50.1220">
    <property type="entry name" value="TPP-binding domain"/>
    <property type="match status" value="1"/>
</dbReference>
<evidence type="ECO:0000256" key="5">
    <source>
        <dbReference type="ARBA" id="ARBA00023027"/>
    </source>
</evidence>
<dbReference type="InterPro" id="IPR026591">
    <property type="entry name" value="Sirtuin_cat_small_dom_sf"/>
</dbReference>
<dbReference type="EMBL" id="UYYB01024613">
    <property type="protein sequence ID" value="VDM72275.1"/>
    <property type="molecule type" value="Genomic_DNA"/>
</dbReference>
<gene>
    <name evidence="8" type="ORF">SVUK_LOCUS7273</name>
</gene>
<evidence type="ECO:0000256" key="4">
    <source>
        <dbReference type="ARBA" id="ARBA00022833"/>
    </source>
</evidence>
<organism evidence="8 9">
    <name type="scientific">Strongylus vulgaris</name>
    <name type="common">Blood worm</name>
    <dbReference type="NCBI Taxonomy" id="40348"/>
    <lineage>
        <taxon>Eukaryota</taxon>
        <taxon>Metazoa</taxon>
        <taxon>Ecdysozoa</taxon>
        <taxon>Nematoda</taxon>
        <taxon>Chromadorea</taxon>
        <taxon>Rhabditida</taxon>
        <taxon>Rhabditina</taxon>
        <taxon>Rhabditomorpha</taxon>
        <taxon>Strongyloidea</taxon>
        <taxon>Strongylidae</taxon>
        <taxon>Strongylus</taxon>
    </lineage>
</organism>
<reference evidence="8 9" key="1">
    <citation type="submission" date="2018-11" db="EMBL/GenBank/DDBJ databases">
        <authorList>
            <consortium name="Pathogen Informatics"/>
        </authorList>
    </citation>
    <scope>NUCLEOTIDE SEQUENCE [LARGE SCALE GENOMIC DNA]</scope>
</reference>
<dbReference type="GO" id="GO:0046872">
    <property type="term" value="F:metal ion binding"/>
    <property type="evidence" value="ECO:0007669"/>
    <property type="project" value="UniProtKB-KW"/>
</dbReference>
<dbReference type="GO" id="GO:0003714">
    <property type="term" value="F:transcription corepressor activity"/>
    <property type="evidence" value="ECO:0007669"/>
    <property type="project" value="TreeGrafter"/>
</dbReference>
<comment type="cofactor">
    <cofactor evidence="1">
        <name>Zn(2+)</name>
        <dbReference type="ChEBI" id="CHEBI:29105"/>
    </cofactor>
</comment>
<dbReference type="InterPro" id="IPR050134">
    <property type="entry name" value="NAD-dep_sirtuin_deacylases"/>
</dbReference>
<feature type="domain" description="Deacetylase sirtuin-type" evidence="7">
    <location>
        <begin position="1"/>
        <end position="114"/>
    </location>
</feature>
<dbReference type="Gene3D" id="3.30.1600.10">
    <property type="entry name" value="SIR2/SIRT2 'Small Domain"/>
    <property type="match status" value="1"/>
</dbReference>
<comment type="caution">
    <text evidence="6">Lacks conserved residue(s) required for the propagation of feature annotation.</text>
</comment>
<dbReference type="OrthoDB" id="5876332at2759"/>
<dbReference type="AlphaFoldDB" id="A0A3P7KNM6"/>
<dbReference type="Proteomes" id="UP000270094">
    <property type="component" value="Unassembled WGS sequence"/>
</dbReference>
<sequence>MAKRVAHCPRCTVGVIKPDIVFFGEDLSKDFHTQMAIDKDDVDLLVVIGSSLKVRPVSLIPFSVDPNVPQILINREPLSGYRADIELLGNCDDIIEDICLALGGPFIMKRLEISDISEGNDSEGVAVKRPRLEDMYERRYIPVAKHLPEHTYFQVNLLLV</sequence>
<evidence type="ECO:0000256" key="1">
    <source>
        <dbReference type="ARBA" id="ARBA00001947"/>
    </source>
</evidence>
<dbReference type="GO" id="GO:0002039">
    <property type="term" value="F:p53 binding"/>
    <property type="evidence" value="ECO:0007669"/>
    <property type="project" value="TreeGrafter"/>
</dbReference>
<evidence type="ECO:0000256" key="2">
    <source>
        <dbReference type="ARBA" id="ARBA00022679"/>
    </source>
</evidence>
<proteinExistence type="predicted"/>
<dbReference type="GO" id="GO:0005654">
    <property type="term" value="C:nucleoplasm"/>
    <property type="evidence" value="ECO:0007669"/>
    <property type="project" value="TreeGrafter"/>
</dbReference>
<name>A0A3P7KNM6_STRVU</name>
<dbReference type="GO" id="GO:0005637">
    <property type="term" value="C:nuclear inner membrane"/>
    <property type="evidence" value="ECO:0007669"/>
    <property type="project" value="TreeGrafter"/>
</dbReference>
<protein>
    <recommendedName>
        <fullName evidence="7">Deacetylase sirtuin-type domain-containing protein</fullName>
    </recommendedName>
</protein>
<dbReference type="GO" id="GO:0017136">
    <property type="term" value="F:histone deacetylase activity, NAD-dependent"/>
    <property type="evidence" value="ECO:0007669"/>
    <property type="project" value="TreeGrafter"/>
</dbReference>
<dbReference type="GO" id="GO:0033553">
    <property type="term" value="C:rDNA heterochromatin"/>
    <property type="evidence" value="ECO:0007669"/>
    <property type="project" value="TreeGrafter"/>
</dbReference>
<dbReference type="PROSITE" id="PS50305">
    <property type="entry name" value="SIRTUIN"/>
    <property type="match status" value="1"/>
</dbReference>
<evidence type="ECO:0000313" key="8">
    <source>
        <dbReference type="EMBL" id="VDM72275.1"/>
    </source>
</evidence>
<dbReference type="SUPFAM" id="SSF52467">
    <property type="entry name" value="DHS-like NAD/FAD-binding domain"/>
    <property type="match status" value="1"/>
</dbReference>